<feature type="transmembrane region" description="Helical" evidence="7">
    <location>
        <begin position="213"/>
        <end position="229"/>
    </location>
</feature>
<dbReference type="RefSeq" id="WP_117513616.1">
    <property type="nucleotide sequence ID" value="NZ_CP176640.1"/>
</dbReference>
<evidence type="ECO:0000256" key="6">
    <source>
        <dbReference type="ARBA" id="ARBA00023136"/>
    </source>
</evidence>
<feature type="transmembrane region" description="Helical" evidence="7">
    <location>
        <begin position="48"/>
        <end position="67"/>
    </location>
</feature>
<keyword evidence="6 7" id="KW-0472">Membrane</keyword>
<dbReference type="AlphaFoldDB" id="A0A413EYA7"/>
<feature type="transmembrane region" description="Helical" evidence="7">
    <location>
        <begin position="9"/>
        <end position="28"/>
    </location>
</feature>
<keyword evidence="3" id="KW-1003">Cell membrane</keyword>
<feature type="domain" description="Acyltransferase 3" evidence="8">
    <location>
        <begin position="9"/>
        <end position="311"/>
    </location>
</feature>
<dbReference type="GO" id="GO:0005886">
    <property type="term" value="C:plasma membrane"/>
    <property type="evidence" value="ECO:0007669"/>
    <property type="project" value="UniProtKB-SubCell"/>
</dbReference>
<dbReference type="PANTHER" id="PTHR40074:SF2">
    <property type="entry name" value="O-ACETYLTRANSFERASE WECH"/>
    <property type="match status" value="1"/>
</dbReference>
<dbReference type="Proteomes" id="UP000286031">
    <property type="component" value="Unassembled WGS sequence"/>
</dbReference>
<proteinExistence type="inferred from homology"/>
<dbReference type="GO" id="GO:0016413">
    <property type="term" value="F:O-acetyltransferase activity"/>
    <property type="evidence" value="ECO:0007669"/>
    <property type="project" value="TreeGrafter"/>
</dbReference>
<evidence type="ECO:0000259" key="8">
    <source>
        <dbReference type="Pfam" id="PF01757"/>
    </source>
</evidence>
<feature type="transmembrane region" description="Helical" evidence="7">
    <location>
        <begin position="265"/>
        <end position="284"/>
    </location>
</feature>
<comment type="subcellular location">
    <subcellularLocation>
        <location evidence="1">Cell membrane</location>
        <topology evidence="1">Multi-pass membrane protein</topology>
    </subcellularLocation>
</comment>
<gene>
    <name evidence="9" type="ORF">DWV35_03110</name>
</gene>
<evidence type="ECO:0000313" key="9">
    <source>
        <dbReference type="EMBL" id="RGX12899.1"/>
    </source>
</evidence>
<dbReference type="GO" id="GO:0009246">
    <property type="term" value="P:enterobacterial common antigen biosynthetic process"/>
    <property type="evidence" value="ECO:0007669"/>
    <property type="project" value="TreeGrafter"/>
</dbReference>
<evidence type="ECO:0000256" key="2">
    <source>
        <dbReference type="ARBA" id="ARBA00007400"/>
    </source>
</evidence>
<feature type="transmembrane region" description="Helical" evidence="7">
    <location>
        <begin position="135"/>
        <end position="151"/>
    </location>
</feature>
<dbReference type="EMBL" id="QSBI01000002">
    <property type="protein sequence ID" value="RGX12899.1"/>
    <property type="molecule type" value="Genomic_DNA"/>
</dbReference>
<feature type="transmembrane region" description="Helical" evidence="7">
    <location>
        <begin position="87"/>
        <end position="105"/>
    </location>
</feature>
<feature type="transmembrane region" description="Helical" evidence="7">
    <location>
        <begin position="290"/>
        <end position="310"/>
    </location>
</feature>
<comment type="similarity">
    <text evidence="2">Belongs to the acyltransferase 3 family.</text>
</comment>
<dbReference type="InterPro" id="IPR002656">
    <property type="entry name" value="Acyl_transf_3_dom"/>
</dbReference>
<keyword evidence="4 7" id="KW-0812">Transmembrane</keyword>
<keyword evidence="9" id="KW-0808">Transferase</keyword>
<evidence type="ECO:0000256" key="5">
    <source>
        <dbReference type="ARBA" id="ARBA00022989"/>
    </source>
</evidence>
<comment type="caution">
    <text evidence="9">The sequence shown here is derived from an EMBL/GenBank/DDBJ whole genome shotgun (WGS) entry which is preliminary data.</text>
</comment>
<feature type="transmembrane region" description="Helical" evidence="7">
    <location>
        <begin position="181"/>
        <end position="201"/>
    </location>
</feature>
<organism evidence="9 10">
    <name type="scientific">Bacteroides ovatus</name>
    <dbReference type="NCBI Taxonomy" id="28116"/>
    <lineage>
        <taxon>Bacteria</taxon>
        <taxon>Pseudomonadati</taxon>
        <taxon>Bacteroidota</taxon>
        <taxon>Bacteroidia</taxon>
        <taxon>Bacteroidales</taxon>
        <taxon>Bacteroidaceae</taxon>
        <taxon>Bacteroides</taxon>
    </lineage>
</organism>
<name>A0A413EYA7_BACOV</name>
<protein>
    <submittedName>
        <fullName evidence="9">Acyltransferase</fullName>
    </submittedName>
</protein>
<evidence type="ECO:0000256" key="3">
    <source>
        <dbReference type="ARBA" id="ARBA00022475"/>
    </source>
</evidence>
<dbReference type="Pfam" id="PF01757">
    <property type="entry name" value="Acyl_transf_3"/>
    <property type="match status" value="1"/>
</dbReference>
<keyword evidence="5 7" id="KW-1133">Transmembrane helix</keyword>
<accession>A0A413EYA7</accession>
<feature type="transmembrane region" description="Helical" evidence="7">
    <location>
        <begin position="158"/>
        <end position="175"/>
    </location>
</feature>
<evidence type="ECO:0000256" key="4">
    <source>
        <dbReference type="ARBA" id="ARBA00022692"/>
    </source>
</evidence>
<keyword evidence="9" id="KW-0012">Acyltransferase</keyword>
<evidence type="ECO:0000256" key="7">
    <source>
        <dbReference type="SAM" id="Phobius"/>
    </source>
</evidence>
<dbReference type="PANTHER" id="PTHR40074">
    <property type="entry name" value="O-ACETYLTRANSFERASE WECH"/>
    <property type="match status" value="1"/>
</dbReference>
<sequence>MNVGKEAKIYWISILQGWSMLLVVIGHVTLTNIFENPATPVSTEVERIIYGFHMPLFMFISGGLFYYTKIRKGKKYGVTIRDKAKRLLAPFIFFTLATFALKYIFNPLMKRSVELSFKQIINSVLYPASNPLGEMWFIITLFIIFLFYPVFKWSLQWNKCIVSVWITALLLNLFFPKDIEILCFSQVAYYLVYFYSGLLFFKFDAYKYTDTKCFFVVSLMFFVLFNILVLPVIFLTFTGIAFSVALCLLLSHYRTRLYSSFRDYTFQIFLMGLFFQMGIRFLYVKLDNELLYWPLYVLSILLALYMPVLISKMIQKIESPFIHQCFGL</sequence>
<evidence type="ECO:0000313" key="10">
    <source>
        <dbReference type="Proteomes" id="UP000286031"/>
    </source>
</evidence>
<reference evidence="9 10" key="1">
    <citation type="submission" date="2018-08" db="EMBL/GenBank/DDBJ databases">
        <title>A genome reference for cultivated species of the human gut microbiota.</title>
        <authorList>
            <person name="Zou Y."/>
            <person name="Xue W."/>
            <person name="Luo G."/>
        </authorList>
    </citation>
    <scope>NUCLEOTIDE SEQUENCE [LARGE SCALE GENOMIC DNA]</scope>
    <source>
        <strain evidence="9 10">AF04-46</strain>
    </source>
</reference>
<evidence type="ECO:0000256" key="1">
    <source>
        <dbReference type="ARBA" id="ARBA00004651"/>
    </source>
</evidence>